<name>A0AAD0U2G6_9GAMM</name>
<gene>
    <name evidence="2" type="ORF">D9T18_18080</name>
</gene>
<accession>A0AAD0U2G6</accession>
<evidence type="ECO:0000313" key="2">
    <source>
        <dbReference type="EMBL" id="AYM88595.1"/>
    </source>
</evidence>
<evidence type="ECO:0008006" key="4">
    <source>
        <dbReference type="Google" id="ProtNLM"/>
    </source>
</evidence>
<sequence>MFKIKNIKVSRVAIALSLLFLCSCSASFTYNNLTWLSSFWVDDYIDLNKQQNKQLKSIINTTQQWHRTTQLPAYKQDILNLKGLFNQQLDYQQLKSQVVLARAHFQNILEHAHIPLAQLGLTLSYAQREELIANIQTQINEEYEEFNELTAQERKSERLERQLDYYKQWLGKLTPVQTQLITQANNAHYDSSLLWHQYKQTRLNAAQQVLLNKALSEAEFVKQLSYVITQREAYMSEELLASNDANLALYVNLLIELNTTLSEQQRESVNDEFDELINTLTDLIED</sequence>
<feature type="chain" id="PRO_5042040866" description="Lipoprotein" evidence="1">
    <location>
        <begin position="29"/>
        <end position="286"/>
    </location>
</feature>
<dbReference type="EMBL" id="CP033066">
    <property type="protein sequence ID" value="AYM88595.1"/>
    <property type="molecule type" value="Genomic_DNA"/>
</dbReference>
<feature type="signal peptide" evidence="1">
    <location>
        <begin position="1"/>
        <end position="28"/>
    </location>
</feature>
<organism evidence="2 3">
    <name type="scientific">Pseudoalteromonas agarivorans</name>
    <dbReference type="NCBI Taxonomy" id="176102"/>
    <lineage>
        <taxon>Bacteria</taxon>
        <taxon>Pseudomonadati</taxon>
        <taxon>Pseudomonadota</taxon>
        <taxon>Gammaproteobacteria</taxon>
        <taxon>Alteromonadales</taxon>
        <taxon>Pseudoalteromonadaceae</taxon>
        <taxon>Pseudoalteromonas</taxon>
    </lineage>
</organism>
<reference evidence="2 3" key="1">
    <citation type="submission" date="2018-10" db="EMBL/GenBank/DDBJ databases">
        <title>Complete Genome Sequence and Transcriptomic Profiles of a Marine Bacterium, Pseudoalteromonas agarivorans Hao 2018.</title>
        <authorList>
            <person name="Hao L."/>
        </authorList>
    </citation>
    <scope>NUCLEOTIDE SEQUENCE [LARGE SCALE GENOMIC DNA]</scope>
    <source>
        <strain evidence="2 3">Hao 2018</strain>
    </source>
</reference>
<dbReference type="PROSITE" id="PS51257">
    <property type="entry name" value="PROKAR_LIPOPROTEIN"/>
    <property type="match status" value="1"/>
</dbReference>
<dbReference type="Pfam" id="PF19795">
    <property type="entry name" value="DUF6279"/>
    <property type="match status" value="1"/>
</dbReference>
<dbReference type="RefSeq" id="WP_121638451.1">
    <property type="nucleotide sequence ID" value="NZ_CP033066.1"/>
</dbReference>
<dbReference type="AlphaFoldDB" id="A0AAD0U2G6"/>
<evidence type="ECO:0000313" key="3">
    <source>
        <dbReference type="Proteomes" id="UP000279995"/>
    </source>
</evidence>
<evidence type="ECO:0000256" key="1">
    <source>
        <dbReference type="SAM" id="SignalP"/>
    </source>
</evidence>
<proteinExistence type="predicted"/>
<protein>
    <recommendedName>
        <fullName evidence="4">Lipoprotein</fullName>
    </recommendedName>
</protein>
<keyword evidence="1" id="KW-0732">Signal</keyword>
<dbReference type="Proteomes" id="UP000279995">
    <property type="component" value="Chromosome II"/>
</dbReference>